<dbReference type="GO" id="GO:0009986">
    <property type="term" value="C:cell surface"/>
    <property type="evidence" value="ECO:0007669"/>
    <property type="project" value="UniProtKB-ARBA"/>
</dbReference>
<dbReference type="InterPro" id="IPR020894">
    <property type="entry name" value="Cadherin_CS"/>
</dbReference>
<dbReference type="InterPro" id="IPR039808">
    <property type="entry name" value="Cadherin"/>
</dbReference>
<organism evidence="20 21">
    <name type="scientific">Junco hyemalis</name>
    <name type="common">Dark-eyed junco</name>
    <dbReference type="NCBI Taxonomy" id="40217"/>
    <lineage>
        <taxon>Eukaryota</taxon>
        <taxon>Metazoa</taxon>
        <taxon>Chordata</taxon>
        <taxon>Craniata</taxon>
        <taxon>Vertebrata</taxon>
        <taxon>Euteleostomi</taxon>
        <taxon>Archelosauria</taxon>
        <taxon>Archosauria</taxon>
        <taxon>Dinosauria</taxon>
        <taxon>Saurischia</taxon>
        <taxon>Theropoda</taxon>
        <taxon>Coelurosauria</taxon>
        <taxon>Aves</taxon>
        <taxon>Neognathae</taxon>
        <taxon>Neoaves</taxon>
        <taxon>Telluraves</taxon>
        <taxon>Australaves</taxon>
        <taxon>Passeriformes</taxon>
        <taxon>Passerellidae</taxon>
        <taxon>Junco</taxon>
    </lineage>
</organism>
<evidence type="ECO:0000256" key="10">
    <source>
        <dbReference type="ARBA" id="ARBA00022837"/>
    </source>
</evidence>
<dbReference type="SUPFAM" id="SSF49313">
    <property type="entry name" value="Cadherin-like"/>
    <property type="match status" value="4"/>
</dbReference>
<feature type="region of interest" description="Disordered" evidence="18">
    <location>
        <begin position="564"/>
        <end position="596"/>
    </location>
</feature>
<dbReference type="Ensembl" id="ENSJHYT00000007996.1">
    <property type="protein sequence ID" value="ENSJHYP00000006547.1"/>
    <property type="gene ID" value="ENSJHYG00000005269.1"/>
</dbReference>
<dbReference type="GO" id="GO:0034332">
    <property type="term" value="P:adherens junction organization"/>
    <property type="evidence" value="ECO:0007669"/>
    <property type="project" value="TreeGrafter"/>
</dbReference>
<dbReference type="Pfam" id="PF01049">
    <property type="entry name" value="CADH_Y-type_LIR"/>
    <property type="match status" value="1"/>
</dbReference>
<evidence type="ECO:0000313" key="21">
    <source>
        <dbReference type="Proteomes" id="UP000694408"/>
    </source>
</evidence>
<evidence type="ECO:0000256" key="17">
    <source>
        <dbReference type="RuleBase" id="RU004357"/>
    </source>
</evidence>
<comment type="function">
    <text evidence="17">Cadherins are calcium-dependent cell adhesion proteins.</text>
</comment>
<reference evidence="20" key="2">
    <citation type="submission" date="2025-09" db="UniProtKB">
        <authorList>
            <consortium name="Ensembl"/>
        </authorList>
    </citation>
    <scope>IDENTIFICATION</scope>
</reference>
<evidence type="ECO:0000256" key="18">
    <source>
        <dbReference type="SAM" id="MobiDB-lite"/>
    </source>
</evidence>
<keyword evidence="8" id="KW-0732">Signal</keyword>
<dbReference type="FunFam" id="4.10.900.10:FF:000001">
    <property type="entry name" value="Cadherin 2"/>
    <property type="match status" value="1"/>
</dbReference>
<evidence type="ECO:0000256" key="11">
    <source>
        <dbReference type="ARBA" id="ARBA00022889"/>
    </source>
</evidence>
<keyword evidence="14" id="KW-0325">Glycoprotein</keyword>
<dbReference type="OMA" id="NACGRRH"/>
<keyword evidence="7" id="KW-0479">Metal-binding</keyword>
<evidence type="ECO:0000313" key="20">
    <source>
        <dbReference type="Ensembl" id="ENSJHYP00000006547.1"/>
    </source>
</evidence>
<dbReference type="FunFam" id="2.60.40.60:FF:000011">
    <property type="entry name" value="Cadherin 1"/>
    <property type="match status" value="1"/>
</dbReference>
<dbReference type="PROSITE" id="PS00232">
    <property type="entry name" value="CADHERIN_1"/>
    <property type="match status" value="1"/>
</dbReference>
<feature type="domain" description="Cadherin" evidence="19">
    <location>
        <begin position="185"/>
        <end position="285"/>
    </location>
</feature>
<dbReference type="GO" id="GO:0007043">
    <property type="term" value="P:cell-cell junction assembly"/>
    <property type="evidence" value="ECO:0007669"/>
    <property type="project" value="TreeGrafter"/>
</dbReference>
<dbReference type="PRINTS" id="PR00205">
    <property type="entry name" value="CADHERIN"/>
</dbReference>
<keyword evidence="5" id="KW-0165">Cleavage on pair of basic residues</keyword>
<evidence type="ECO:0000256" key="3">
    <source>
        <dbReference type="ARBA" id="ARBA00022475"/>
    </source>
</evidence>
<dbReference type="GO" id="GO:0005509">
    <property type="term" value="F:calcium ion binding"/>
    <property type="evidence" value="ECO:0007669"/>
    <property type="project" value="UniProtKB-UniRule"/>
</dbReference>
<dbReference type="InterPro" id="IPR000233">
    <property type="entry name" value="Cadherin_Y-type_LIR"/>
</dbReference>
<dbReference type="Proteomes" id="UP000694408">
    <property type="component" value="Unplaced"/>
</dbReference>
<dbReference type="InterPro" id="IPR027397">
    <property type="entry name" value="Catenin-bd_sf"/>
</dbReference>
<feature type="domain" description="Cadherin" evidence="19">
    <location>
        <begin position="55"/>
        <end position="175"/>
    </location>
</feature>
<evidence type="ECO:0000256" key="6">
    <source>
        <dbReference type="ARBA" id="ARBA00022692"/>
    </source>
</evidence>
<dbReference type="GO" id="GO:0007156">
    <property type="term" value="P:homophilic cell adhesion via plasma membrane adhesion molecules"/>
    <property type="evidence" value="ECO:0007669"/>
    <property type="project" value="InterPro"/>
</dbReference>
<dbReference type="Gene3D" id="4.10.900.10">
    <property type="entry name" value="TCF3-CBD (Catenin binding domain)"/>
    <property type="match status" value="1"/>
</dbReference>
<keyword evidence="4" id="KW-0963">Cytoplasm</keyword>
<evidence type="ECO:0000256" key="14">
    <source>
        <dbReference type="ARBA" id="ARBA00023180"/>
    </source>
</evidence>
<dbReference type="GO" id="GO:0016477">
    <property type="term" value="P:cell migration"/>
    <property type="evidence" value="ECO:0007669"/>
    <property type="project" value="TreeGrafter"/>
</dbReference>
<dbReference type="GO" id="GO:0008013">
    <property type="term" value="F:beta-catenin binding"/>
    <property type="evidence" value="ECO:0007669"/>
    <property type="project" value="TreeGrafter"/>
</dbReference>
<dbReference type="GO" id="GO:0000902">
    <property type="term" value="P:cell morphogenesis"/>
    <property type="evidence" value="ECO:0007669"/>
    <property type="project" value="TreeGrafter"/>
</dbReference>
<dbReference type="InterPro" id="IPR015919">
    <property type="entry name" value="Cadherin-like_sf"/>
</dbReference>
<keyword evidence="9" id="KW-0677">Repeat</keyword>
<dbReference type="InterPro" id="IPR002126">
    <property type="entry name" value="Cadherin-like_dom"/>
</dbReference>
<evidence type="ECO:0000256" key="2">
    <source>
        <dbReference type="ARBA" id="ARBA00004496"/>
    </source>
</evidence>
<evidence type="ECO:0000256" key="9">
    <source>
        <dbReference type="ARBA" id="ARBA00022737"/>
    </source>
</evidence>
<keyword evidence="3" id="KW-1003">Cell membrane</keyword>
<keyword evidence="11 16" id="KW-0130">Cell adhesion</keyword>
<dbReference type="PANTHER" id="PTHR24027">
    <property type="entry name" value="CADHERIN-23"/>
    <property type="match status" value="1"/>
</dbReference>
<feature type="domain" description="Cadherin" evidence="19">
    <location>
        <begin position="286"/>
        <end position="389"/>
    </location>
</feature>
<dbReference type="GO" id="GO:0016339">
    <property type="term" value="P:calcium-dependent cell-cell adhesion via plasma membrane cell adhesion molecules"/>
    <property type="evidence" value="ECO:0007669"/>
    <property type="project" value="TreeGrafter"/>
</dbReference>
<keyword evidence="6 16" id="KW-0812">Transmembrane</keyword>
<dbReference type="Gene3D" id="2.60.40.60">
    <property type="entry name" value="Cadherins"/>
    <property type="match status" value="4"/>
</dbReference>
<evidence type="ECO:0000256" key="4">
    <source>
        <dbReference type="ARBA" id="ARBA00022490"/>
    </source>
</evidence>
<name>A0A8C5IQL8_JUNHY</name>
<keyword evidence="13" id="KW-0472">Membrane</keyword>
<dbReference type="GO" id="GO:0045296">
    <property type="term" value="F:cadherin binding"/>
    <property type="evidence" value="ECO:0007669"/>
    <property type="project" value="TreeGrafter"/>
</dbReference>
<dbReference type="GO" id="GO:0005737">
    <property type="term" value="C:cytoplasm"/>
    <property type="evidence" value="ECO:0007669"/>
    <property type="project" value="UniProtKB-SubCell"/>
</dbReference>
<accession>A0A8C5IQL8</accession>
<reference evidence="20" key="1">
    <citation type="submission" date="2025-08" db="UniProtKB">
        <authorList>
            <consortium name="Ensembl"/>
        </authorList>
    </citation>
    <scope>IDENTIFICATION</scope>
</reference>
<evidence type="ECO:0000256" key="13">
    <source>
        <dbReference type="ARBA" id="ARBA00023136"/>
    </source>
</evidence>
<evidence type="ECO:0000256" key="1">
    <source>
        <dbReference type="ARBA" id="ARBA00004251"/>
    </source>
</evidence>
<dbReference type="FunFam" id="2.60.40.60:FF:000019">
    <property type="entry name" value="Cadherin 2"/>
    <property type="match status" value="1"/>
</dbReference>
<dbReference type="GO" id="GO:0044331">
    <property type="term" value="P:cell-cell adhesion mediated by cadherin"/>
    <property type="evidence" value="ECO:0007669"/>
    <property type="project" value="TreeGrafter"/>
</dbReference>
<dbReference type="GO" id="GO:0016342">
    <property type="term" value="C:catenin complex"/>
    <property type="evidence" value="ECO:0007669"/>
    <property type="project" value="TreeGrafter"/>
</dbReference>
<sequence length="670" mass="72391">MCSLGGRGQRLCPGPGQGWHRAGGEWLHAHLSVPSPPPAPTAWGQHEAPRRVKRAWVIPPISVSENHKRIPHLLVQIKSDKQQPGGVIYSIKGPGVDEEPLGIFSIDKFSGKVFLNLGIPVLPGAGGSALAPRSPQTMGVYNLTVQAADMSGDGLTTTAMAVIYLEDINDNAPEFTKEEFSMEVEEQAAGVDVGKVFVHDKDLAGSPSWLAKFTILEGDPEGAFAIRTDPHTNDGVLSVLKVRDRFELTVSVQNERPLEPSAPGSPRALATVRVRVRDVNEAPAFRENPRRVSVLEGTPPGTAITTYTASDPDTQQLYALLYDPADWLQMDPHSGTVRTKRELLHPSAFLQGGWYIALVLARDDAEPPLSATGTLSIEILEVNDHAPQLQPPAGVLCGRPGRGGTLLLGATDDDRPPHGAPFHFQLSPQVPLTPAHPAVTHAVLAVLAELPEGPYSLPLLLRDSGTPPREQQQLLNVSVCHCGRDGACLDGALAAAPRLHPTPAIIPLLAALGAARVRGRRRALRKGLLQRSRDDMRDNILNYDEQGGGEEDQDAYDINQLRHPELFSPRARPPLRRDAPLSSGTPMGPRKLPSSPSDIEEFINEGLEAADSDPSVPPYDTALIYDYEGSGSVASPLSSIVSSLTDEDQDYDYLSEWGPRFRRLADLYGH</sequence>
<evidence type="ECO:0000256" key="8">
    <source>
        <dbReference type="ARBA" id="ARBA00022729"/>
    </source>
</evidence>
<dbReference type="PANTHER" id="PTHR24027:SF300">
    <property type="entry name" value="CADHERIN-15"/>
    <property type="match status" value="1"/>
</dbReference>
<keyword evidence="10 15" id="KW-0106">Calcium</keyword>
<dbReference type="SMART" id="SM00112">
    <property type="entry name" value="CA"/>
    <property type="match status" value="3"/>
</dbReference>
<evidence type="ECO:0000256" key="16">
    <source>
        <dbReference type="RuleBase" id="RU003318"/>
    </source>
</evidence>
<dbReference type="AlphaFoldDB" id="A0A8C5IQL8"/>
<protein>
    <submittedName>
        <fullName evidence="20">Cadherin 15</fullName>
    </submittedName>
</protein>
<keyword evidence="12" id="KW-1133">Transmembrane helix</keyword>
<evidence type="ECO:0000256" key="12">
    <source>
        <dbReference type="ARBA" id="ARBA00022989"/>
    </source>
</evidence>
<comment type="subcellular location">
    <subcellularLocation>
        <location evidence="1 16">Cell membrane</location>
        <topology evidence="1 16">Single-pass type I membrane protein</topology>
    </subcellularLocation>
    <subcellularLocation>
        <location evidence="2">Cytoplasm</location>
    </subcellularLocation>
</comment>
<evidence type="ECO:0000259" key="19">
    <source>
        <dbReference type="PROSITE" id="PS50268"/>
    </source>
</evidence>
<evidence type="ECO:0000256" key="7">
    <source>
        <dbReference type="ARBA" id="ARBA00022723"/>
    </source>
</evidence>
<proteinExistence type="predicted"/>
<dbReference type="Pfam" id="PF00028">
    <property type="entry name" value="Cadherin"/>
    <property type="match status" value="2"/>
</dbReference>
<dbReference type="GO" id="GO:0005912">
    <property type="term" value="C:adherens junction"/>
    <property type="evidence" value="ECO:0007669"/>
    <property type="project" value="TreeGrafter"/>
</dbReference>
<dbReference type="FunFam" id="2.60.40.60:FF:000095">
    <property type="entry name" value="Cadherin 13"/>
    <property type="match status" value="1"/>
</dbReference>
<evidence type="ECO:0000256" key="15">
    <source>
        <dbReference type="PROSITE-ProRule" id="PRU00043"/>
    </source>
</evidence>
<dbReference type="PROSITE" id="PS50268">
    <property type="entry name" value="CADHERIN_2"/>
    <property type="match status" value="3"/>
</dbReference>
<dbReference type="CDD" id="cd11304">
    <property type="entry name" value="Cadherin_repeat"/>
    <property type="match status" value="3"/>
</dbReference>
<evidence type="ECO:0000256" key="5">
    <source>
        <dbReference type="ARBA" id="ARBA00022685"/>
    </source>
</evidence>
<keyword evidence="21" id="KW-1185">Reference proteome</keyword>